<comment type="caution">
    <text evidence="4">The sequence shown here is derived from an EMBL/GenBank/DDBJ whole genome shotgun (WGS) entry which is preliminary data.</text>
</comment>
<keyword evidence="2" id="KW-0560">Oxidoreductase</keyword>
<evidence type="ECO:0000313" key="5">
    <source>
        <dbReference type="Proteomes" id="UP000623967"/>
    </source>
</evidence>
<evidence type="ECO:0000259" key="3">
    <source>
        <dbReference type="Pfam" id="PF00890"/>
    </source>
</evidence>
<dbReference type="Proteomes" id="UP000623967">
    <property type="component" value="Unassembled WGS sequence"/>
</dbReference>
<keyword evidence="5" id="KW-1185">Reference proteome</keyword>
<dbReference type="RefSeq" id="WP_202652856.1">
    <property type="nucleotide sequence ID" value="NZ_JAESWB010000045.1"/>
</dbReference>
<sequence>MFDVVVIGQGLSGLLSAISAKEQGFRTALVSIGSGKIIQSTGVMDLIPGSHGGLKEWMEFHQLTVGQKQGAIDAVEQFKELTERLGYPYSGDPEKPVQIVTGAGHVKTTTLYPQTIKPVPERGHVVVVGFQGISDFQPAYVAGNLHKHRPDLIIDTMKISLGKHSQRTMTQLDAARLLDQEEVRNECLTQIKQQLTEKNIRRPSLFIFPASLGIENWRKTVEQFTRELGTAVTEAPGMPPNATAIRLNERLKKQAVRLGIRFYSDTTVTGFKADGQMIQSLMIKTVNQVTELQGKQFVLATGGILGGGLEATPSGLKETALGLKTDEEGALLNCPVNLHPVGAANGLQNTQYGITGGIFSIVSAYQTINQVCQLASVEGGTRSA</sequence>
<dbReference type="SUPFAM" id="SSF51905">
    <property type="entry name" value="FAD/NAD(P)-binding domain"/>
    <property type="match status" value="1"/>
</dbReference>
<gene>
    <name evidence="4" type="ORF">JK635_04850</name>
</gene>
<keyword evidence="1" id="KW-0285">Flavoprotein</keyword>
<evidence type="ECO:0000313" key="4">
    <source>
        <dbReference type="EMBL" id="MBL4951569.1"/>
    </source>
</evidence>
<dbReference type="InterPro" id="IPR036188">
    <property type="entry name" value="FAD/NAD-bd_sf"/>
</dbReference>
<reference evidence="4 5" key="1">
    <citation type="submission" date="2021-01" db="EMBL/GenBank/DDBJ databases">
        <title>Genome public.</title>
        <authorList>
            <person name="Liu C."/>
            <person name="Sun Q."/>
        </authorList>
    </citation>
    <scope>NUCLEOTIDE SEQUENCE [LARGE SCALE GENOMIC DNA]</scope>
    <source>
        <strain evidence="4 5">YIM B02564</strain>
    </source>
</reference>
<dbReference type="InterPro" id="IPR003953">
    <property type="entry name" value="FAD-dep_OxRdtase_2_FAD-bd"/>
</dbReference>
<evidence type="ECO:0000256" key="2">
    <source>
        <dbReference type="ARBA" id="ARBA00023002"/>
    </source>
</evidence>
<dbReference type="Pfam" id="PF00890">
    <property type="entry name" value="FAD_binding_2"/>
    <property type="match status" value="1"/>
</dbReference>
<feature type="domain" description="FAD-dependent oxidoreductase 2 FAD-binding" evidence="3">
    <location>
        <begin position="3"/>
        <end position="326"/>
    </location>
</feature>
<organism evidence="4 5">
    <name type="scientific">Neobacillus paridis</name>
    <dbReference type="NCBI Taxonomy" id="2803862"/>
    <lineage>
        <taxon>Bacteria</taxon>
        <taxon>Bacillati</taxon>
        <taxon>Bacillota</taxon>
        <taxon>Bacilli</taxon>
        <taxon>Bacillales</taxon>
        <taxon>Bacillaceae</taxon>
        <taxon>Neobacillus</taxon>
    </lineage>
</organism>
<protein>
    <submittedName>
        <fullName evidence="4">FAD-binding protein</fullName>
    </submittedName>
</protein>
<dbReference type="EMBL" id="JAESWB010000045">
    <property type="protein sequence ID" value="MBL4951569.1"/>
    <property type="molecule type" value="Genomic_DNA"/>
</dbReference>
<proteinExistence type="predicted"/>
<dbReference type="Gene3D" id="3.50.50.60">
    <property type="entry name" value="FAD/NAD(P)-binding domain"/>
    <property type="match status" value="1"/>
</dbReference>
<evidence type="ECO:0000256" key="1">
    <source>
        <dbReference type="ARBA" id="ARBA00022630"/>
    </source>
</evidence>
<accession>A0ABS1TLB8</accession>
<name>A0ABS1TLB8_9BACI</name>